<gene>
    <name evidence="2" type="ORF">S03H2_15497</name>
</gene>
<dbReference type="AlphaFoldDB" id="X1FMN7"/>
<evidence type="ECO:0000313" key="2">
    <source>
        <dbReference type="EMBL" id="GAH33785.1"/>
    </source>
</evidence>
<evidence type="ECO:0000256" key="1">
    <source>
        <dbReference type="SAM" id="Phobius"/>
    </source>
</evidence>
<comment type="caution">
    <text evidence="2">The sequence shown here is derived from an EMBL/GenBank/DDBJ whole genome shotgun (WGS) entry which is preliminary data.</text>
</comment>
<accession>X1FMN7</accession>
<protein>
    <submittedName>
        <fullName evidence="2">Uncharacterized protein</fullName>
    </submittedName>
</protein>
<feature type="non-terminal residue" evidence="2">
    <location>
        <position position="1"/>
    </location>
</feature>
<keyword evidence="1" id="KW-0812">Transmembrane</keyword>
<reference evidence="2" key="1">
    <citation type="journal article" date="2014" name="Front. Microbiol.">
        <title>High frequency of phylogenetically diverse reductive dehalogenase-homologous genes in deep subseafloor sedimentary metagenomes.</title>
        <authorList>
            <person name="Kawai M."/>
            <person name="Futagami T."/>
            <person name="Toyoda A."/>
            <person name="Takaki Y."/>
            <person name="Nishi S."/>
            <person name="Hori S."/>
            <person name="Arai W."/>
            <person name="Tsubouchi T."/>
            <person name="Morono Y."/>
            <person name="Uchiyama I."/>
            <person name="Ito T."/>
            <person name="Fujiyama A."/>
            <person name="Inagaki F."/>
            <person name="Takami H."/>
        </authorList>
    </citation>
    <scope>NUCLEOTIDE SEQUENCE</scope>
    <source>
        <strain evidence="2">Expedition CK06-06</strain>
    </source>
</reference>
<sequence length="49" mass="5867">IRMNVLIPIGNQIFINYIQGLVMLLVVIYKFTNIIYSYFSELERKNNEK</sequence>
<feature type="transmembrane region" description="Helical" evidence="1">
    <location>
        <begin position="21"/>
        <end position="39"/>
    </location>
</feature>
<name>X1FMN7_9ZZZZ</name>
<keyword evidence="1" id="KW-0472">Membrane</keyword>
<organism evidence="2">
    <name type="scientific">marine sediment metagenome</name>
    <dbReference type="NCBI Taxonomy" id="412755"/>
    <lineage>
        <taxon>unclassified sequences</taxon>
        <taxon>metagenomes</taxon>
        <taxon>ecological metagenomes</taxon>
    </lineage>
</organism>
<dbReference type="EMBL" id="BARU01007881">
    <property type="protein sequence ID" value="GAH33785.1"/>
    <property type="molecule type" value="Genomic_DNA"/>
</dbReference>
<keyword evidence="1" id="KW-1133">Transmembrane helix</keyword>
<proteinExistence type="predicted"/>